<evidence type="ECO:0000313" key="2">
    <source>
        <dbReference type="Proteomes" id="UP000248079"/>
    </source>
</evidence>
<sequence>MGFLRAQLRGCAFLMCDFDLATKGITRDSAIVFLQSQAGLAWPDAALAVDRMMACPGVGAGGEIGRNRIVAARDRARIGLGPGFDIRSFHALILAGGELPLRVMDNRVDAWIGSKQKSR</sequence>
<keyword evidence="2" id="KW-1185">Reference proteome</keyword>
<organism evidence="1 2">
    <name type="scientific">Marinifilum breve</name>
    <dbReference type="NCBI Taxonomy" id="2184082"/>
    <lineage>
        <taxon>Bacteria</taxon>
        <taxon>Pseudomonadati</taxon>
        <taxon>Bacteroidota</taxon>
        <taxon>Bacteroidia</taxon>
        <taxon>Marinilabiliales</taxon>
        <taxon>Marinifilaceae</taxon>
    </lineage>
</organism>
<proteinExistence type="predicted"/>
<dbReference type="EMBL" id="QFLI01000118">
    <property type="protein sequence ID" value="PXX92239.1"/>
    <property type="molecule type" value="Genomic_DNA"/>
</dbReference>
<reference evidence="1 2" key="1">
    <citation type="submission" date="2018-05" db="EMBL/GenBank/DDBJ databases">
        <title>Marinifilum breve JC075T sp. nov., a marine bacterium isolated from Yongle Blue Hole in the South China Sea.</title>
        <authorList>
            <person name="Fu T."/>
        </authorList>
    </citation>
    <scope>NUCLEOTIDE SEQUENCE [LARGE SCALE GENOMIC DNA]</scope>
    <source>
        <strain evidence="1 2">JC075</strain>
    </source>
</reference>
<protein>
    <submittedName>
        <fullName evidence="1">Uncharacterized protein</fullName>
    </submittedName>
</protein>
<dbReference type="AlphaFoldDB" id="A0A2V3ZMA5"/>
<dbReference type="Proteomes" id="UP000248079">
    <property type="component" value="Unassembled WGS sequence"/>
</dbReference>
<dbReference type="PANTHER" id="PTHR33361">
    <property type="entry name" value="GLR0591 PROTEIN"/>
    <property type="match status" value="1"/>
</dbReference>
<gene>
    <name evidence="1" type="ORF">DF185_23185</name>
</gene>
<accession>A0A2V3ZMA5</accession>
<dbReference type="InterPro" id="IPR010281">
    <property type="entry name" value="DUF885"/>
</dbReference>
<dbReference type="OrthoDB" id="9760040at2"/>
<evidence type="ECO:0000313" key="1">
    <source>
        <dbReference type="EMBL" id="PXX92239.1"/>
    </source>
</evidence>
<dbReference type="Pfam" id="PF05960">
    <property type="entry name" value="DUF885"/>
    <property type="match status" value="1"/>
</dbReference>
<name>A0A2V3ZMA5_9BACT</name>
<dbReference type="PANTHER" id="PTHR33361:SF2">
    <property type="entry name" value="DUF885 DOMAIN-CONTAINING PROTEIN"/>
    <property type="match status" value="1"/>
</dbReference>
<comment type="caution">
    <text evidence="1">The sequence shown here is derived from an EMBL/GenBank/DDBJ whole genome shotgun (WGS) entry which is preliminary data.</text>
</comment>